<comment type="function">
    <text evidence="6">Required for chromosome condensation and partitioning.</text>
</comment>
<comment type="subunit">
    <text evidence="6">Homodimer.</text>
</comment>
<dbReference type="GO" id="GO:0005524">
    <property type="term" value="F:ATP binding"/>
    <property type="evidence" value="ECO:0007669"/>
    <property type="project" value="UniProtKB-UniRule"/>
</dbReference>
<dbReference type="Gene3D" id="3.40.50.300">
    <property type="entry name" value="P-loop containing nucleotide triphosphate hydrolases"/>
    <property type="match status" value="2"/>
</dbReference>
<comment type="similarity">
    <text evidence="6">Belongs to the SMC family.</text>
</comment>
<dbReference type="Pfam" id="PF02463">
    <property type="entry name" value="SMC_N"/>
    <property type="match status" value="1"/>
</dbReference>
<dbReference type="Gene3D" id="1.20.1060.20">
    <property type="match status" value="1"/>
</dbReference>
<dbReference type="NCBIfam" id="TIGR02168">
    <property type="entry name" value="SMC_prok_B"/>
    <property type="match status" value="1"/>
</dbReference>
<feature type="compositionally biased region" description="Polar residues" evidence="7">
    <location>
        <begin position="435"/>
        <end position="444"/>
    </location>
</feature>
<dbReference type="InterPro" id="IPR024704">
    <property type="entry name" value="SMC"/>
</dbReference>
<dbReference type="GO" id="GO:0006260">
    <property type="term" value="P:DNA replication"/>
    <property type="evidence" value="ECO:0007669"/>
    <property type="project" value="UniProtKB-UniRule"/>
</dbReference>
<proteinExistence type="inferred from homology"/>
<evidence type="ECO:0000256" key="2">
    <source>
        <dbReference type="ARBA" id="ARBA00022741"/>
    </source>
</evidence>
<feature type="coiled-coil region" evidence="6">
    <location>
        <begin position="991"/>
        <end position="1018"/>
    </location>
</feature>
<dbReference type="InterPro" id="IPR003395">
    <property type="entry name" value="RecF/RecN/SMC_N"/>
</dbReference>
<evidence type="ECO:0000256" key="3">
    <source>
        <dbReference type="ARBA" id="ARBA00022840"/>
    </source>
</evidence>
<dbReference type="InterPro" id="IPR010935">
    <property type="entry name" value="SMC_hinge"/>
</dbReference>
<dbReference type="EMBL" id="MGFH01000078">
    <property type="protein sequence ID" value="OGM06161.1"/>
    <property type="molecule type" value="Genomic_DNA"/>
</dbReference>
<protein>
    <recommendedName>
        <fullName evidence="6">Chromosome partition protein Smc</fullName>
    </recommendedName>
</protein>
<dbReference type="InterPro" id="IPR027417">
    <property type="entry name" value="P-loop_NTPase"/>
</dbReference>
<comment type="subcellular location">
    <subcellularLocation>
        <location evidence="6">Cytoplasm</location>
    </subcellularLocation>
</comment>
<dbReference type="PIRSF" id="PIRSF005719">
    <property type="entry name" value="SMC"/>
    <property type="match status" value="1"/>
</dbReference>
<feature type="coiled-coil region" evidence="6">
    <location>
        <begin position="241"/>
        <end position="380"/>
    </location>
</feature>
<evidence type="ECO:0000256" key="6">
    <source>
        <dbReference type="HAMAP-Rule" id="MF_01894"/>
    </source>
</evidence>
<dbReference type="CDD" id="cd03278">
    <property type="entry name" value="ABC_SMC_barmotin"/>
    <property type="match status" value="1"/>
</dbReference>
<gene>
    <name evidence="6" type="primary">smc</name>
    <name evidence="9" type="ORF">A2008_04940</name>
</gene>
<dbReference type="GO" id="GO:0007062">
    <property type="term" value="P:sister chromatid cohesion"/>
    <property type="evidence" value="ECO:0007669"/>
    <property type="project" value="InterPro"/>
</dbReference>
<dbReference type="GO" id="GO:0016887">
    <property type="term" value="F:ATP hydrolysis activity"/>
    <property type="evidence" value="ECO:0007669"/>
    <property type="project" value="InterPro"/>
</dbReference>
<dbReference type="Proteomes" id="UP000178735">
    <property type="component" value="Unassembled WGS sequence"/>
</dbReference>
<dbReference type="GO" id="GO:0003677">
    <property type="term" value="F:DNA binding"/>
    <property type="evidence" value="ECO:0007669"/>
    <property type="project" value="UniProtKB-UniRule"/>
</dbReference>
<reference evidence="9 10" key="1">
    <citation type="journal article" date="2016" name="Nat. Commun.">
        <title>Thousands of microbial genomes shed light on interconnected biogeochemical processes in an aquifer system.</title>
        <authorList>
            <person name="Anantharaman K."/>
            <person name="Brown C.T."/>
            <person name="Hug L.A."/>
            <person name="Sharon I."/>
            <person name="Castelle C.J."/>
            <person name="Probst A.J."/>
            <person name="Thomas B.C."/>
            <person name="Singh A."/>
            <person name="Wilkins M.J."/>
            <person name="Karaoz U."/>
            <person name="Brodie E.L."/>
            <person name="Williams K.H."/>
            <person name="Hubbard S.S."/>
            <person name="Banfield J.F."/>
        </authorList>
    </citation>
    <scope>NUCLEOTIDE SEQUENCE [LARGE SCALE GENOMIC DNA]</scope>
</reference>
<comment type="caution">
    <text evidence="9">The sequence shown here is derived from an EMBL/GenBank/DDBJ whole genome shotgun (WGS) entry which is preliminary data.</text>
</comment>
<dbReference type="GO" id="GO:0030261">
    <property type="term" value="P:chromosome condensation"/>
    <property type="evidence" value="ECO:0007669"/>
    <property type="project" value="InterPro"/>
</dbReference>
<accession>A0A1F7WTP5</accession>
<organism evidence="9 10">
    <name type="scientific">Candidatus Wallbacteria bacterium GWC2_49_35</name>
    <dbReference type="NCBI Taxonomy" id="1817813"/>
    <lineage>
        <taxon>Bacteria</taxon>
        <taxon>Candidatus Walliibacteriota</taxon>
    </lineage>
</organism>
<evidence type="ECO:0000313" key="9">
    <source>
        <dbReference type="EMBL" id="OGM06161.1"/>
    </source>
</evidence>
<dbReference type="Gene3D" id="3.30.70.1620">
    <property type="match status" value="1"/>
</dbReference>
<evidence type="ECO:0000259" key="8">
    <source>
        <dbReference type="SMART" id="SM00968"/>
    </source>
</evidence>
<keyword evidence="3 6" id="KW-0067">ATP-binding</keyword>
<dbReference type="InterPro" id="IPR036277">
    <property type="entry name" value="SMC_hinge_sf"/>
</dbReference>
<comment type="domain">
    <text evidence="6">Contains large globular domains required for ATP hydrolysis at each terminus and a third globular domain forming a flexible hinge near the middle of the molecule. These domains are separated by coiled-coil structures.</text>
</comment>
<keyword evidence="5 6" id="KW-0238">DNA-binding</keyword>
<dbReference type="GO" id="GO:0005737">
    <property type="term" value="C:cytoplasm"/>
    <property type="evidence" value="ECO:0007669"/>
    <property type="project" value="UniProtKB-SubCell"/>
</dbReference>
<dbReference type="InterPro" id="IPR011890">
    <property type="entry name" value="SMC_prok"/>
</dbReference>
<dbReference type="GO" id="GO:0005694">
    <property type="term" value="C:chromosome"/>
    <property type="evidence" value="ECO:0007669"/>
    <property type="project" value="InterPro"/>
</dbReference>
<dbReference type="HAMAP" id="MF_01894">
    <property type="entry name" value="Smc_prok"/>
    <property type="match status" value="1"/>
</dbReference>
<dbReference type="SUPFAM" id="SSF52540">
    <property type="entry name" value="P-loop containing nucleoside triphosphate hydrolases"/>
    <property type="match status" value="1"/>
</dbReference>
<dbReference type="AlphaFoldDB" id="A0A1F7WTP5"/>
<evidence type="ECO:0000256" key="7">
    <source>
        <dbReference type="SAM" id="MobiDB-lite"/>
    </source>
</evidence>
<dbReference type="SMART" id="SM00968">
    <property type="entry name" value="SMC_hinge"/>
    <property type="match status" value="1"/>
</dbReference>
<name>A0A1F7WTP5_9BACT</name>
<evidence type="ECO:0000256" key="5">
    <source>
        <dbReference type="ARBA" id="ARBA00023125"/>
    </source>
</evidence>
<evidence type="ECO:0000313" key="10">
    <source>
        <dbReference type="Proteomes" id="UP000178735"/>
    </source>
</evidence>
<dbReference type="Pfam" id="PF06470">
    <property type="entry name" value="SMC_hinge"/>
    <property type="match status" value="1"/>
</dbReference>
<feature type="domain" description="SMC hinge" evidence="8">
    <location>
        <begin position="525"/>
        <end position="640"/>
    </location>
</feature>
<dbReference type="PANTHER" id="PTHR43977">
    <property type="entry name" value="STRUCTURAL MAINTENANCE OF CHROMOSOMES PROTEIN 3"/>
    <property type="match status" value="1"/>
</dbReference>
<keyword evidence="4 6" id="KW-0175">Coiled coil</keyword>
<evidence type="ECO:0000256" key="1">
    <source>
        <dbReference type="ARBA" id="ARBA00022490"/>
    </source>
</evidence>
<feature type="region of interest" description="Disordered" evidence="7">
    <location>
        <begin position="435"/>
        <end position="454"/>
    </location>
</feature>
<dbReference type="SUPFAM" id="SSF75553">
    <property type="entry name" value="Smc hinge domain"/>
    <property type="match status" value="1"/>
</dbReference>
<evidence type="ECO:0000256" key="4">
    <source>
        <dbReference type="ARBA" id="ARBA00023054"/>
    </source>
</evidence>
<keyword evidence="1 6" id="KW-0963">Cytoplasm</keyword>
<dbReference type="GO" id="GO:0007059">
    <property type="term" value="P:chromosome segregation"/>
    <property type="evidence" value="ECO:0007669"/>
    <property type="project" value="UniProtKB-UniRule"/>
</dbReference>
<sequence length="1201" mass="135483">MYLKNLAIHGFKSFANRTSLEFPSSLIGIVGPNGSGKSNICDSIRWVLGEQSSKALRGQKMDDVIFGGTSTVPQAKFAEVRLTFDNKSRFFKIDSDDFVLARKINRNGDADYIINGEQCRLKDIKEQIMDTGLGRDAYSIIGQGMVDSIIGPRGAERRAIIEEAAGIVKYKADKNESLRKIALAQIDIDRLSDLIVELDKQLGPLSMQAQIAQRYMILDEQLRNIKLKKMVYEFDKQYRELASKKATAGEYQKKREEHNQKITLFNAEIEAMQAKVVTLNDRKAKIKKDNADVMNELDALQNIEKDLLQKDAQINTNRESYVRSADEFNEKKESLENEIKEIEKDIVSSEKYLAGLDLEMKKIQEDMSSISARLKSTETQLNSSQDTTYDAINELAAAKNNLISHEGELKYTAQQINKAKFDIDRLEERIGELTAKSSKGTSDQHNNKHKHADSKKRLAEIIEKLKNLYNEEKQLLKAIQDNTAELIGVRAKMAAQEEVRRNYDGFKIGVKYIMGMKKQKPEQFKGVCGLVSELAGVAPEYETALEVALGGNVQAVIVEKAKDTEPCIDMLKRNKAGRVTFLPLDTVRPGPPAVIPSNLKGFIGIATDLIECDKKYKSVFEYLLNPVMVVDTIQHVNEFTARNRFSGRIVTLDGEHVSSSGAITGGSLDKSSGSGHFSNSGDLDKFKSRSVYLDDKISQDNIKLDDARKKIDALKDESDALKTDITRLEAILETSGESGEDYSARLKNSVEEMSVLREDLASNSKKAAELEVKIADDKKIIAALEEKSKAFHESVQKNKSSRSQESETLQQMTALLTDQKVNHARATTDLGNYRKKIIENKKDIEDIDKRTSLSRETLLKYEQQYRENHTLLVDTQEKLAAIKSKTSTIQAQDEEIMNELTSLEGQIRIKTGLIGSRTRQAAEMLEKIHEVELHQTEIETNIKNAVNILETEYKLREDEFHRYRDQEFKYETSADEINDLQQSIDRLGIVNQSAIKDYQELLERVNKLKSERDDLVSGRDDIHKIVLKTDAECTKMFLETFNMINQYIGEIFQLLFNGGSAKLVLEDEAKPLECNIDIKAQPPGKKLQSITLMSGGEKALTGLSLLFAILRVKPSPFCILDEVEAALDEFNVLRFINMLNNFKGKTQFLIITHNKQTMQHLDLLYGVTMEEKGISKIISVRLEQAYDIIDTGDVKTQTAQS</sequence>
<feature type="coiled-coil region" evidence="6">
    <location>
        <begin position="697"/>
        <end position="731"/>
    </location>
</feature>
<feature type="binding site" evidence="6">
    <location>
        <begin position="32"/>
        <end position="39"/>
    </location>
    <ligand>
        <name>ATP</name>
        <dbReference type="ChEBI" id="CHEBI:30616"/>
    </ligand>
</feature>
<keyword evidence="2 6" id="KW-0547">Nucleotide-binding</keyword>
<dbReference type="STRING" id="1817813.A2008_04940"/>